<protein>
    <submittedName>
        <fullName evidence="3">Ycf20</fullName>
    </submittedName>
</protein>
<sequence length="134" mass="15921">MNTNTKFLKFINELGNQSQVKFLVFEKTFPISIFALFFGFFCGNLFGTFLNFLRNFFSWDGFIIIATILTIEFINYLNYKNTKNITKLKKIVPQKSILFWNFFRFNQQPVIRFFNFYKIGLLLGFFTDAFKVGS</sequence>
<evidence type="ECO:0000256" key="1">
    <source>
        <dbReference type="ARBA" id="ARBA00009846"/>
    </source>
</evidence>
<dbReference type="InterPro" id="IPR007572">
    <property type="entry name" value="Uncharacterised_Ycf20"/>
</dbReference>
<dbReference type="PANTHER" id="PTHR33787">
    <property type="match status" value="1"/>
</dbReference>
<keyword evidence="3" id="KW-0150">Chloroplast</keyword>
<comment type="similarity">
    <text evidence="1">Belongs to the ycf20 family.</text>
</comment>
<feature type="transmembrane region" description="Helical" evidence="2">
    <location>
        <begin position="56"/>
        <end position="77"/>
    </location>
</feature>
<keyword evidence="2" id="KW-1133">Transmembrane helix</keyword>
<evidence type="ECO:0000313" key="3">
    <source>
        <dbReference type="EMBL" id="AWX53381.1"/>
    </source>
</evidence>
<dbReference type="EMBL" id="MG721825">
    <property type="protein sequence ID" value="AWX53381.1"/>
    <property type="molecule type" value="Genomic_DNA"/>
</dbReference>
<feature type="transmembrane region" description="Helical" evidence="2">
    <location>
        <begin position="29"/>
        <end position="50"/>
    </location>
</feature>
<keyword evidence="2" id="KW-0472">Membrane</keyword>
<dbReference type="PANTHER" id="PTHR33787:SF4">
    <property type="entry name" value="YCF20-LIKE PROTEIN"/>
    <property type="match status" value="1"/>
</dbReference>
<evidence type="ECO:0000256" key="2">
    <source>
        <dbReference type="SAM" id="Phobius"/>
    </source>
</evidence>
<keyword evidence="3" id="KW-0934">Plastid</keyword>
<organism evidence="3">
    <name type="scientific">Halochlorococcum sp. NIES-1838</name>
    <dbReference type="NCBI Taxonomy" id="2249730"/>
    <lineage>
        <taxon>Eukaryota</taxon>
        <taxon>Viridiplantae</taxon>
        <taxon>Chlorophyta</taxon>
        <taxon>core chlorophytes</taxon>
        <taxon>Ulvophyceae</taxon>
        <taxon>Chlorocystidales</taxon>
        <taxon>Chlorocystidaceae</taxon>
        <taxon>Halochlorococcum</taxon>
    </lineage>
</organism>
<proteinExistence type="inferred from homology"/>
<gene>
    <name evidence="3" type="primary">ycf20</name>
</gene>
<keyword evidence="2" id="KW-0812">Transmembrane</keyword>
<name>A0A2Z4MAA9_9CHLO</name>
<accession>A0A2Z4MAA9</accession>
<dbReference type="AlphaFoldDB" id="A0A2Z4MAA9"/>
<geneLocation type="chloroplast" evidence="3"/>
<reference evidence="3" key="1">
    <citation type="submission" date="2017-12" db="EMBL/GenBank/DDBJ databases">
        <title>Resolution of core Chlorophyta phylogeny using heterogeneous models with AT-rich chloroplast sequence data.</title>
        <authorList>
            <person name="Fang L."/>
        </authorList>
    </citation>
    <scope>NUCLEOTIDE SEQUENCE</scope>
</reference>
<dbReference type="Pfam" id="PF04483">
    <property type="entry name" value="DUF565"/>
    <property type="match status" value="1"/>
</dbReference>